<sequence length="200" mass="22942">MAVEPLNNNWLNQCKFPDSLKVFTGCLNERDVCVPEWEAVFVKYTPLCAPCFCLQDNSTSTSPNCYRVNCKLLECSAKNSSGCCQLCTQFGVKKIAVDINCLLVLILIMIFIYLMFRKRRVQTMDSFMFNEPDFLLMTKYIPKSNLFSANICEPPKYSEAFKNDPPPYNENQEKPVVEEKTIEEKPIEEAATEKKDGRVI</sequence>
<proteinExistence type="predicted"/>
<evidence type="ECO:0000256" key="2">
    <source>
        <dbReference type="SAM" id="Phobius"/>
    </source>
</evidence>
<protein>
    <submittedName>
        <fullName evidence="3">Uncharacterized protein</fullName>
    </submittedName>
</protein>
<organism evidence="3 4">
    <name type="scientific">Thelohanellus kitauei</name>
    <name type="common">Myxosporean</name>
    <dbReference type="NCBI Taxonomy" id="669202"/>
    <lineage>
        <taxon>Eukaryota</taxon>
        <taxon>Metazoa</taxon>
        <taxon>Cnidaria</taxon>
        <taxon>Myxozoa</taxon>
        <taxon>Myxosporea</taxon>
        <taxon>Bivalvulida</taxon>
        <taxon>Platysporina</taxon>
        <taxon>Myxobolidae</taxon>
        <taxon>Thelohanellus</taxon>
    </lineage>
</organism>
<dbReference type="EMBL" id="JWZT01003622">
    <property type="protein sequence ID" value="KII66038.1"/>
    <property type="molecule type" value="Genomic_DNA"/>
</dbReference>
<comment type="caution">
    <text evidence="3">The sequence shown here is derived from an EMBL/GenBank/DDBJ whole genome shotgun (WGS) entry which is preliminary data.</text>
</comment>
<evidence type="ECO:0000256" key="1">
    <source>
        <dbReference type="SAM" id="MobiDB-lite"/>
    </source>
</evidence>
<reference evidence="3 4" key="1">
    <citation type="journal article" date="2014" name="Genome Biol. Evol.">
        <title>The genome of the myxosporean Thelohanellus kitauei shows adaptations to nutrient acquisition within its fish host.</title>
        <authorList>
            <person name="Yang Y."/>
            <person name="Xiong J."/>
            <person name="Zhou Z."/>
            <person name="Huo F."/>
            <person name="Miao W."/>
            <person name="Ran C."/>
            <person name="Liu Y."/>
            <person name="Zhang J."/>
            <person name="Feng J."/>
            <person name="Wang M."/>
            <person name="Wang M."/>
            <person name="Wang L."/>
            <person name="Yao B."/>
        </authorList>
    </citation>
    <scope>NUCLEOTIDE SEQUENCE [LARGE SCALE GENOMIC DNA]</scope>
    <source>
        <strain evidence="3">Wuqing</strain>
    </source>
</reference>
<gene>
    <name evidence="3" type="ORF">RF11_10144</name>
</gene>
<keyword evidence="4" id="KW-1185">Reference proteome</keyword>
<name>A0A0C2JA69_THEKT</name>
<evidence type="ECO:0000313" key="3">
    <source>
        <dbReference type="EMBL" id="KII66038.1"/>
    </source>
</evidence>
<evidence type="ECO:0000313" key="4">
    <source>
        <dbReference type="Proteomes" id="UP000031668"/>
    </source>
</evidence>
<keyword evidence="2" id="KW-1133">Transmembrane helix</keyword>
<dbReference type="Proteomes" id="UP000031668">
    <property type="component" value="Unassembled WGS sequence"/>
</dbReference>
<accession>A0A0C2JA69</accession>
<feature type="compositionally biased region" description="Basic and acidic residues" evidence="1">
    <location>
        <begin position="171"/>
        <end position="200"/>
    </location>
</feature>
<feature type="transmembrane region" description="Helical" evidence="2">
    <location>
        <begin position="95"/>
        <end position="116"/>
    </location>
</feature>
<keyword evidence="2" id="KW-0812">Transmembrane</keyword>
<keyword evidence="2" id="KW-0472">Membrane</keyword>
<dbReference type="AlphaFoldDB" id="A0A0C2JA69"/>
<feature type="region of interest" description="Disordered" evidence="1">
    <location>
        <begin position="158"/>
        <end position="200"/>
    </location>
</feature>